<dbReference type="AlphaFoldDB" id="A0A0D5LRL4"/>
<dbReference type="KEGG" id="mey:TM49_14325"/>
<dbReference type="Proteomes" id="UP000032611">
    <property type="component" value="Chromosome"/>
</dbReference>
<dbReference type="SUPFAM" id="SSF51182">
    <property type="entry name" value="RmlC-like cupins"/>
    <property type="match status" value="1"/>
</dbReference>
<name>A0A0D5LRL4_MAREN</name>
<dbReference type="EMBL" id="CP010803">
    <property type="protein sequence ID" value="AJY46585.1"/>
    <property type="molecule type" value="Genomic_DNA"/>
</dbReference>
<reference evidence="2 3" key="1">
    <citation type="journal article" date="2015" name="Genome Announc.">
        <title>Complete genome sequence of Martelella endophytica YC6887, which has antifungal activity associated with a halophyte.</title>
        <authorList>
            <person name="Khan A."/>
            <person name="Khan H."/>
            <person name="Chung E.J."/>
            <person name="Hossain M.T."/>
            <person name="Chung Y.R."/>
        </authorList>
    </citation>
    <scope>NUCLEOTIDE SEQUENCE [LARGE SCALE GENOMIC DNA]</scope>
    <source>
        <strain evidence="2">YC6887</strain>
    </source>
</reference>
<dbReference type="NCBIfam" id="TIGR02451">
    <property type="entry name" value="anti_sig_ChrR"/>
    <property type="match status" value="1"/>
</dbReference>
<dbReference type="InterPro" id="IPR012807">
    <property type="entry name" value="Anti-sigma_ChrR"/>
</dbReference>
<dbReference type="CDD" id="cd20301">
    <property type="entry name" value="cupin_ChrR"/>
    <property type="match status" value="1"/>
</dbReference>
<feature type="domain" description="ChrR-like cupin" evidence="1">
    <location>
        <begin position="110"/>
        <end position="202"/>
    </location>
</feature>
<dbReference type="Gene3D" id="2.60.120.10">
    <property type="entry name" value="Jelly Rolls"/>
    <property type="match status" value="1"/>
</dbReference>
<organism evidence="2 3">
    <name type="scientific">Martelella endophytica</name>
    <dbReference type="NCBI Taxonomy" id="1486262"/>
    <lineage>
        <taxon>Bacteria</taxon>
        <taxon>Pseudomonadati</taxon>
        <taxon>Pseudomonadota</taxon>
        <taxon>Alphaproteobacteria</taxon>
        <taxon>Hyphomicrobiales</taxon>
        <taxon>Aurantimonadaceae</taxon>
        <taxon>Martelella</taxon>
    </lineage>
</organism>
<protein>
    <submittedName>
        <fullName evidence="2">Transcriptional regulator</fullName>
    </submittedName>
</protein>
<dbReference type="HOGENOM" id="CLU_090912_0_0_5"/>
<dbReference type="InterPro" id="IPR014710">
    <property type="entry name" value="RmlC-like_jellyroll"/>
</dbReference>
<keyword evidence="3" id="KW-1185">Reference proteome</keyword>
<proteinExistence type="predicted"/>
<dbReference type="Gene3D" id="1.10.10.1320">
    <property type="entry name" value="Anti-sigma factor, zinc-finger domain"/>
    <property type="match status" value="1"/>
</dbReference>
<dbReference type="PATRIC" id="fig|1486262.3.peg.2961"/>
<sequence length="222" mass="23893">MTVSARHHVSDDLLLEYAAGSLSEGWSLAVATHLAYCPDCRKRLSMMEAAGGALLEDIKTDEADVDDAWATMLGRLDSDDTEDREPVAAVPADAKADVPEPLRSYLGGALSDVRWKRLGVGAHQYLVPTGDTAVTARLLRVPAGSPLPEHSHGGRELTLVLTGSFVSEGETYAPGDLEEEDDETLHQPVVTPDAECICLTVTDAPLRFSSRLMRIVQPFLGI</sequence>
<dbReference type="OrthoDB" id="2988517at2"/>
<dbReference type="InterPro" id="IPR011051">
    <property type="entry name" value="RmlC_Cupin_sf"/>
</dbReference>
<gene>
    <name evidence="2" type="ORF">TM49_14325</name>
</gene>
<accession>A0A0D5LRL4</accession>
<evidence type="ECO:0000313" key="3">
    <source>
        <dbReference type="Proteomes" id="UP000032611"/>
    </source>
</evidence>
<evidence type="ECO:0000259" key="1">
    <source>
        <dbReference type="Pfam" id="PF12973"/>
    </source>
</evidence>
<dbReference type="InterPro" id="IPR025979">
    <property type="entry name" value="ChrR-like_cupin_dom"/>
</dbReference>
<dbReference type="InterPro" id="IPR041916">
    <property type="entry name" value="Anti_sigma_zinc_sf"/>
</dbReference>
<dbReference type="RefSeq" id="WP_045682231.1">
    <property type="nucleotide sequence ID" value="NZ_CP010803.1"/>
</dbReference>
<dbReference type="STRING" id="1486262.TM49_14325"/>
<evidence type="ECO:0000313" key="2">
    <source>
        <dbReference type="EMBL" id="AJY46585.1"/>
    </source>
</evidence>
<dbReference type="Pfam" id="PF12973">
    <property type="entry name" value="Cupin_7"/>
    <property type="match status" value="1"/>
</dbReference>